<dbReference type="AlphaFoldDB" id="A0A6N7PZZ9"/>
<dbReference type="EMBL" id="WJIE01000015">
    <property type="protein sequence ID" value="MRG97127.1"/>
    <property type="molecule type" value="Genomic_DNA"/>
</dbReference>
<reference evidence="1 2" key="1">
    <citation type="submission" date="2019-10" db="EMBL/GenBank/DDBJ databases">
        <title>A soil myxobacterium in the family Polyangiaceae.</title>
        <authorList>
            <person name="Li Y."/>
            <person name="Wang J."/>
        </authorList>
    </citation>
    <scope>NUCLEOTIDE SEQUENCE [LARGE SCALE GENOMIC DNA]</scope>
    <source>
        <strain evidence="1 2">DSM 14734</strain>
    </source>
</reference>
<keyword evidence="2" id="KW-1185">Reference proteome</keyword>
<accession>A0A6N7PZZ9</accession>
<protein>
    <submittedName>
        <fullName evidence="1">Uncharacterized protein</fullName>
    </submittedName>
</protein>
<evidence type="ECO:0000313" key="1">
    <source>
        <dbReference type="EMBL" id="MRG97127.1"/>
    </source>
</evidence>
<organism evidence="1 2">
    <name type="scientific">Polyangium spumosum</name>
    <dbReference type="NCBI Taxonomy" id="889282"/>
    <lineage>
        <taxon>Bacteria</taxon>
        <taxon>Pseudomonadati</taxon>
        <taxon>Myxococcota</taxon>
        <taxon>Polyangia</taxon>
        <taxon>Polyangiales</taxon>
        <taxon>Polyangiaceae</taxon>
        <taxon>Polyangium</taxon>
    </lineage>
</organism>
<gene>
    <name evidence="1" type="ORF">GF068_35150</name>
</gene>
<comment type="caution">
    <text evidence="1">The sequence shown here is derived from an EMBL/GenBank/DDBJ whole genome shotgun (WGS) entry which is preliminary data.</text>
</comment>
<dbReference type="Proteomes" id="UP000440224">
    <property type="component" value="Unassembled WGS sequence"/>
</dbReference>
<name>A0A6N7PZZ9_9BACT</name>
<proteinExistence type="predicted"/>
<dbReference type="RefSeq" id="WP_153823908.1">
    <property type="nucleotide sequence ID" value="NZ_WJIE01000015.1"/>
</dbReference>
<sequence length="94" mass="10037">MPILIIGSKSLLVCVNREHPTHIATGQDTTMSADVSQWFALLAANPPNKTGAPAHVALGGLFLPTRPYICQICGYVELYAAGILEPGTFRGESR</sequence>
<evidence type="ECO:0000313" key="2">
    <source>
        <dbReference type="Proteomes" id="UP000440224"/>
    </source>
</evidence>